<keyword evidence="9" id="KW-0378">Hydrolase</keyword>
<protein>
    <submittedName>
        <fullName evidence="9">Site-2 protease family protein</fullName>
    </submittedName>
</protein>
<evidence type="ECO:0000256" key="3">
    <source>
        <dbReference type="ARBA" id="ARBA00007931"/>
    </source>
</evidence>
<comment type="subcellular location">
    <subcellularLocation>
        <location evidence="2">Membrane</location>
        <topology evidence="2">Multi-pass membrane protein</topology>
    </subcellularLocation>
</comment>
<reference evidence="10" key="1">
    <citation type="journal article" date="2019" name="Int. J. Syst. Evol. Microbiol.">
        <title>The Global Catalogue of Microorganisms (GCM) 10K type strain sequencing project: providing services to taxonomists for standard genome sequencing and annotation.</title>
        <authorList>
            <consortium name="The Broad Institute Genomics Platform"/>
            <consortium name="The Broad Institute Genome Sequencing Center for Infectious Disease"/>
            <person name="Wu L."/>
            <person name="Ma J."/>
        </authorList>
    </citation>
    <scope>NUCLEOTIDE SEQUENCE [LARGE SCALE GENOMIC DNA]</scope>
    <source>
        <strain evidence="10">CCM 320</strain>
    </source>
</reference>
<evidence type="ECO:0000313" key="9">
    <source>
        <dbReference type="EMBL" id="MFC3210144.1"/>
    </source>
</evidence>
<accession>A0ABV7KL55</accession>
<keyword evidence="5 7" id="KW-1133">Transmembrane helix</keyword>
<keyword evidence="6 7" id="KW-0472">Membrane</keyword>
<dbReference type="Pfam" id="PF02163">
    <property type="entry name" value="Peptidase_M50"/>
    <property type="match status" value="1"/>
</dbReference>
<evidence type="ECO:0000313" key="10">
    <source>
        <dbReference type="Proteomes" id="UP001595625"/>
    </source>
</evidence>
<evidence type="ECO:0000256" key="2">
    <source>
        <dbReference type="ARBA" id="ARBA00004141"/>
    </source>
</evidence>
<dbReference type="GO" id="GO:0008233">
    <property type="term" value="F:peptidase activity"/>
    <property type="evidence" value="ECO:0007669"/>
    <property type="project" value="UniProtKB-KW"/>
</dbReference>
<evidence type="ECO:0000256" key="6">
    <source>
        <dbReference type="ARBA" id="ARBA00023136"/>
    </source>
</evidence>
<name>A0ABV7KL55_PLAOK</name>
<evidence type="ECO:0000256" key="7">
    <source>
        <dbReference type="SAM" id="Phobius"/>
    </source>
</evidence>
<comment type="cofactor">
    <cofactor evidence="1">
        <name>Zn(2+)</name>
        <dbReference type="ChEBI" id="CHEBI:29105"/>
    </cofactor>
</comment>
<organism evidence="9 10">
    <name type="scientific">Planomicrobium okeanokoites</name>
    <name type="common">Planococcus okeanokoites</name>
    <name type="synonym">Flavobacterium okeanokoites</name>
    <dbReference type="NCBI Taxonomy" id="244"/>
    <lineage>
        <taxon>Bacteria</taxon>
        <taxon>Bacillati</taxon>
        <taxon>Bacillota</taxon>
        <taxon>Bacilli</taxon>
        <taxon>Bacillales</taxon>
        <taxon>Caryophanaceae</taxon>
        <taxon>Planomicrobium</taxon>
    </lineage>
</organism>
<evidence type="ECO:0000259" key="8">
    <source>
        <dbReference type="Pfam" id="PF02163"/>
    </source>
</evidence>
<comment type="similarity">
    <text evidence="3">Belongs to the peptidase M50B family.</text>
</comment>
<proteinExistence type="inferred from homology"/>
<feature type="transmembrane region" description="Helical" evidence="7">
    <location>
        <begin position="85"/>
        <end position="105"/>
    </location>
</feature>
<feature type="transmembrane region" description="Helical" evidence="7">
    <location>
        <begin position="6"/>
        <end position="26"/>
    </location>
</feature>
<dbReference type="RefSeq" id="WP_117313237.1">
    <property type="nucleotide sequence ID" value="NZ_JBHRUJ010000004.1"/>
</dbReference>
<sequence>MFLLEVVTVLFVMNAVLFIHEIGHAVPVLMRNKKARVEIYLGPRNKEQKLELRLGRLTCYLTIAFSGLCRVANSDELPSATSKQNLLFSAGGPIASLIVFILFLYLSSIIPGIPGNIFNSAAFMSLSVFLFTAIPITYPSFFKNLGGHKSDGWYILKNIKEIKNQAKTIA</sequence>
<comment type="caution">
    <text evidence="9">The sequence shown here is derived from an EMBL/GenBank/DDBJ whole genome shotgun (WGS) entry which is preliminary data.</text>
</comment>
<evidence type="ECO:0000256" key="1">
    <source>
        <dbReference type="ARBA" id="ARBA00001947"/>
    </source>
</evidence>
<keyword evidence="10" id="KW-1185">Reference proteome</keyword>
<evidence type="ECO:0000256" key="5">
    <source>
        <dbReference type="ARBA" id="ARBA00022989"/>
    </source>
</evidence>
<keyword evidence="4 7" id="KW-0812">Transmembrane</keyword>
<feature type="domain" description="Peptidase M50" evidence="8">
    <location>
        <begin position="10"/>
        <end position="149"/>
    </location>
</feature>
<keyword evidence="9" id="KW-0645">Protease</keyword>
<evidence type="ECO:0000256" key="4">
    <source>
        <dbReference type="ARBA" id="ARBA00022692"/>
    </source>
</evidence>
<dbReference type="EMBL" id="JBHRUJ010000004">
    <property type="protein sequence ID" value="MFC3210144.1"/>
    <property type="molecule type" value="Genomic_DNA"/>
</dbReference>
<dbReference type="InterPro" id="IPR008915">
    <property type="entry name" value="Peptidase_M50"/>
</dbReference>
<feature type="transmembrane region" description="Helical" evidence="7">
    <location>
        <begin position="117"/>
        <end position="138"/>
    </location>
</feature>
<dbReference type="Proteomes" id="UP001595625">
    <property type="component" value="Unassembled WGS sequence"/>
</dbReference>
<dbReference type="GO" id="GO:0006508">
    <property type="term" value="P:proteolysis"/>
    <property type="evidence" value="ECO:0007669"/>
    <property type="project" value="UniProtKB-KW"/>
</dbReference>
<gene>
    <name evidence="9" type="ORF">ACFOEJ_03530</name>
</gene>